<reference evidence="7 8" key="1">
    <citation type="journal article" date="2019" name="Genome Biol. Evol.">
        <title>Day and night: Metabolic profiles and evolutionary relationships of six axenic non-marine cyanobacteria.</title>
        <authorList>
            <person name="Will S.E."/>
            <person name="Henke P."/>
            <person name="Boedeker C."/>
            <person name="Huang S."/>
            <person name="Brinkmann H."/>
            <person name="Rohde M."/>
            <person name="Jarek M."/>
            <person name="Friedl T."/>
            <person name="Seufert S."/>
            <person name="Schumacher M."/>
            <person name="Overmann J."/>
            <person name="Neumann-Schaal M."/>
            <person name="Petersen J."/>
        </authorList>
    </citation>
    <scope>NUCLEOTIDE SEQUENCE [LARGE SCALE GENOMIC DNA]</scope>
    <source>
        <strain evidence="7 8">SAG 1403-4b</strain>
    </source>
</reference>
<name>A0A433V081_ANAVA</name>
<dbReference type="InterPro" id="IPR051544">
    <property type="entry name" value="TPS_OM_transporter"/>
</dbReference>
<keyword evidence="1" id="KW-1134">Transmembrane beta strand</keyword>
<proteinExistence type="predicted"/>
<dbReference type="Gene3D" id="2.40.160.50">
    <property type="entry name" value="membrane protein fhac: a member of the omp85/tpsb transporter family"/>
    <property type="match status" value="1"/>
</dbReference>
<evidence type="ECO:0000313" key="8">
    <source>
        <dbReference type="Proteomes" id="UP000276103"/>
    </source>
</evidence>
<dbReference type="Pfam" id="PF03865">
    <property type="entry name" value="ShlB"/>
    <property type="match status" value="1"/>
</dbReference>
<organism evidence="7 8">
    <name type="scientific">Trichormus variabilis SAG 1403-4b</name>
    <dbReference type="NCBI Taxonomy" id="447716"/>
    <lineage>
        <taxon>Bacteria</taxon>
        <taxon>Bacillati</taxon>
        <taxon>Cyanobacteriota</taxon>
        <taxon>Cyanophyceae</taxon>
        <taxon>Nostocales</taxon>
        <taxon>Nostocaceae</taxon>
        <taxon>Trichormus</taxon>
    </lineage>
</organism>
<evidence type="ECO:0000256" key="4">
    <source>
        <dbReference type="SAM" id="Phobius"/>
    </source>
</evidence>
<evidence type="ECO:0000259" key="5">
    <source>
        <dbReference type="Pfam" id="PF03865"/>
    </source>
</evidence>
<dbReference type="PANTHER" id="PTHR34597">
    <property type="entry name" value="SLR1661 PROTEIN"/>
    <property type="match status" value="1"/>
</dbReference>
<evidence type="ECO:0000256" key="1">
    <source>
        <dbReference type="ARBA" id="ARBA00022452"/>
    </source>
</evidence>
<accession>A0A433V081</accession>
<evidence type="ECO:0000256" key="2">
    <source>
        <dbReference type="ARBA" id="ARBA00022692"/>
    </source>
</evidence>
<dbReference type="EMBL" id="RSCM01000001">
    <property type="protein sequence ID" value="RUS99514.1"/>
    <property type="molecule type" value="Genomic_DNA"/>
</dbReference>
<feature type="domain" description="Haemolysin activator HlyB C-terminal" evidence="5">
    <location>
        <begin position="243"/>
        <end position="562"/>
    </location>
</feature>
<gene>
    <name evidence="7" type="ORF">DSM107003_00980</name>
</gene>
<dbReference type="Proteomes" id="UP000276103">
    <property type="component" value="Unassembled WGS sequence"/>
</dbReference>
<keyword evidence="8" id="KW-1185">Reference proteome</keyword>
<comment type="caution">
    <text evidence="7">The sequence shown here is derived from an EMBL/GenBank/DDBJ whole genome shotgun (WGS) entry which is preliminary data.</text>
</comment>
<feature type="transmembrane region" description="Helical" evidence="4">
    <location>
        <begin position="7"/>
        <end position="29"/>
    </location>
</feature>
<dbReference type="Pfam" id="PF08479">
    <property type="entry name" value="POTRA_2"/>
    <property type="match status" value="1"/>
</dbReference>
<protein>
    <recommendedName>
        <fullName evidence="9">POTRA domain-containing protein</fullName>
    </recommendedName>
</protein>
<evidence type="ECO:0000259" key="6">
    <source>
        <dbReference type="Pfam" id="PF08479"/>
    </source>
</evidence>
<evidence type="ECO:0008006" key="9">
    <source>
        <dbReference type="Google" id="ProtNLM"/>
    </source>
</evidence>
<evidence type="ECO:0000313" key="7">
    <source>
        <dbReference type="EMBL" id="RUS99514.1"/>
    </source>
</evidence>
<keyword evidence="4" id="KW-0472">Membrane</keyword>
<dbReference type="PANTHER" id="PTHR34597:SF3">
    <property type="entry name" value="OUTER MEMBRANE TRANSPORTER CDIB"/>
    <property type="match status" value="1"/>
</dbReference>
<dbReference type="OrthoDB" id="596066at2"/>
<evidence type="ECO:0000256" key="3">
    <source>
        <dbReference type="ARBA" id="ARBA00023237"/>
    </source>
</evidence>
<keyword evidence="3" id="KW-0998">Cell outer membrane</keyword>
<dbReference type="GO" id="GO:0046819">
    <property type="term" value="P:protein secretion by the type V secretion system"/>
    <property type="evidence" value="ECO:0007669"/>
    <property type="project" value="TreeGrafter"/>
</dbReference>
<sequence>MYVKHRSLSFFCDLLVLNVGLLAVSGIFLSARSQNIPPTQIPNPVIPTFPQPQIPEPLLSPEELLQISPSAPTLPEQNLDISVIIRVESFEFVGNTQSVFSAERLSEELQEFTNKSINFSQLLQAASKITALYIKEGYVTSGAYIPEQTLSGCFVKPEQTNNSCIVKIQIVEGSLQEIRISRDEKSRKYLHDAYVRSRLNLATAKPLNIRKLQQALQLLQLDPLIENLSAELSAGTTPGTNLLKIKIEEANTDKIRIIADNSRNPSVGSFRRSLEIEKTNLTGLGDSLNLAYDNTDGSNAIDGKYTIPINARNGTISFNYSNTESNIIEAPFDELDIKSNSRNFELTLRQPIVQKANQQFTEELALGLTFNRQESDSSLLGVDFPISVGADAQGSTRISALRFFQEWNKKSFQQVLIARSQFSLGMGTFDATINEQEPDSRFFAWRGQLLWLRLLGSQTDNPRLTPRLLFRSDLQLASTSLLPLEQFTLGGILNVRGYRQDTVFSDNGVFASVELQLPIYDTNNGETILQLIPFIDVGTAWNSSGKKSPDSNTLASVGLGLQWQMGERLKARLDYGIPLININSESRTWQENGIYFSVQYNPF</sequence>
<keyword evidence="4" id="KW-1133">Transmembrane helix</keyword>
<dbReference type="GO" id="GO:0098046">
    <property type="term" value="C:type V protein secretion system complex"/>
    <property type="evidence" value="ECO:0007669"/>
    <property type="project" value="TreeGrafter"/>
</dbReference>
<dbReference type="Gene3D" id="3.10.20.310">
    <property type="entry name" value="membrane protein fhac"/>
    <property type="match status" value="1"/>
</dbReference>
<dbReference type="AlphaFoldDB" id="A0A433V081"/>
<dbReference type="InterPro" id="IPR005565">
    <property type="entry name" value="Hemolysn_activator_HlyB_C"/>
</dbReference>
<dbReference type="InterPro" id="IPR013686">
    <property type="entry name" value="Polypept-transport_assoc_ShlB"/>
</dbReference>
<feature type="domain" description="Polypeptide-transport-associated ShlB-type" evidence="6">
    <location>
        <begin position="87"/>
        <end position="152"/>
    </location>
</feature>
<dbReference type="GO" id="GO:0008320">
    <property type="term" value="F:protein transmembrane transporter activity"/>
    <property type="evidence" value="ECO:0007669"/>
    <property type="project" value="TreeGrafter"/>
</dbReference>
<keyword evidence="2 4" id="KW-0812">Transmembrane</keyword>